<dbReference type="GO" id="GO:0005886">
    <property type="term" value="C:plasma membrane"/>
    <property type="evidence" value="ECO:0007669"/>
    <property type="project" value="UniProtKB-SubCell"/>
</dbReference>
<dbReference type="Proteomes" id="UP000279384">
    <property type="component" value="Unassembled WGS sequence"/>
</dbReference>
<evidence type="ECO:0000256" key="11">
    <source>
        <dbReference type="ARBA" id="ARBA00023136"/>
    </source>
</evidence>
<feature type="transmembrane region" description="Helical" evidence="12">
    <location>
        <begin position="138"/>
        <end position="156"/>
    </location>
</feature>
<evidence type="ECO:0000256" key="3">
    <source>
        <dbReference type="ARBA" id="ARBA00022448"/>
    </source>
</evidence>
<organism evidence="15 16">
    <name type="scientific">Vogesella indigofera</name>
    <name type="common">Pseudomonas indigofera</name>
    <dbReference type="NCBI Taxonomy" id="45465"/>
    <lineage>
        <taxon>Bacteria</taxon>
        <taxon>Pseudomonadati</taxon>
        <taxon>Pseudomonadota</taxon>
        <taxon>Betaproteobacteria</taxon>
        <taxon>Neisseriales</taxon>
        <taxon>Chromobacteriaceae</taxon>
        <taxon>Vogesella</taxon>
    </lineage>
</organism>
<evidence type="ECO:0000256" key="7">
    <source>
        <dbReference type="ARBA" id="ARBA00022847"/>
    </source>
</evidence>
<keyword evidence="8 12" id="KW-0630">Potassium</keyword>
<evidence type="ECO:0000256" key="1">
    <source>
        <dbReference type="ARBA" id="ARBA00004141"/>
    </source>
</evidence>
<evidence type="ECO:0000259" key="13">
    <source>
        <dbReference type="Pfam" id="PF02705"/>
    </source>
</evidence>
<accession>A0A495BGF4</accession>
<feature type="domain" description="K+ potassium transporter integral membrane" evidence="13">
    <location>
        <begin position="13"/>
        <end position="462"/>
    </location>
</feature>
<feature type="transmembrane region" description="Helical" evidence="12">
    <location>
        <begin position="363"/>
        <end position="386"/>
    </location>
</feature>
<keyword evidence="5 12" id="KW-0633">Potassium transport</keyword>
<dbReference type="AlphaFoldDB" id="A0A495BGF4"/>
<feature type="transmembrane region" description="Helical" evidence="12">
    <location>
        <begin position="46"/>
        <end position="69"/>
    </location>
</feature>
<feature type="transmembrane region" description="Helical" evidence="12">
    <location>
        <begin position="283"/>
        <end position="315"/>
    </location>
</feature>
<keyword evidence="3 12" id="KW-0813">Transport</keyword>
<feature type="transmembrane region" description="Helical" evidence="12">
    <location>
        <begin position="208"/>
        <end position="232"/>
    </location>
</feature>
<feature type="transmembrane region" description="Helical" evidence="12">
    <location>
        <begin position="336"/>
        <end position="357"/>
    </location>
</feature>
<evidence type="ECO:0000256" key="12">
    <source>
        <dbReference type="HAMAP-Rule" id="MF_01522"/>
    </source>
</evidence>
<dbReference type="EMBL" id="RBID01000013">
    <property type="protein sequence ID" value="RKQ60150.1"/>
    <property type="molecule type" value="Genomic_DNA"/>
</dbReference>
<dbReference type="PANTHER" id="PTHR30540:SF79">
    <property type="entry name" value="LOW AFFINITY POTASSIUM TRANSPORT SYSTEM PROTEIN KUP"/>
    <property type="match status" value="1"/>
</dbReference>
<feature type="transmembrane region" description="Helical" evidence="12">
    <location>
        <begin position="244"/>
        <end position="263"/>
    </location>
</feature>
<dbReference type="InterPro" id="IPR053951">
    <property type="entry name" value="K_trans_N"/>
</dbReference>
<proteinExistence type="inferred from homology"/>
<name>A0A495BGF4_VOGIN</name>
<comment type="similarity">
    <text evidence="2 12">Belongs to the HAK/KUP transporter (TC 2.A.72) family.</text>
</comment>
<comment type="subcellular location">
    <subcellularLocation>
        <location evidence="12">Cell membrane</location>
        <topology evidence="12">Multi-pass membrane protein</topology>
    </subcellularLocation>
    <subcellularLocation>
        <location evidence="1">Membrane</location>
        <topology evidence="1">Multi-pass membrane protein</topology>
    </subcellularLocation>
</comment>
<dbReference type="InterPro" id="IPR023051">
    <property type="entry name" value="Kup"/>
</dbReference>
<dbReference type="InterPro" id="IPR053952">
    <property type="entry name" value="K_trans_C"/>
</dbReference>
<keyword evidence="6 12" id="KW-0812">Transmembrane</keyword>
<comment type="catalytic activity">
    <reaction evidence="12">
        <text>K(+)(in) + H(+)(in) = K(+)(out) + H(+)(out)</text>
        <dbReference type="Rhea" id="RHEA:28490"/>
        <dbReference type="ChEBI" id="CHEBI:15378"/>
        <dbReference type="ChEBI" id="CHEBI:29103"/>
    </reaction>
</comment>
<keyword evidence="7 12" id="KW-0769">Symport</keyword>
<dbReference type="InterPro" id="IPR003855">
    <property type="entry name" value="K+_transporter"/>
</dbReference>
<protein>
    <recommendedName>
        <fullName evidence="12">Probable potassium transport system protein Kup</fullName>
    </recommendedName>
</protein>
<keyword evidence="10 12" id="KW-0406">Ion transport</keyword>
<reference evidence="15 16" key="1">
    <citation type="submission" date="2018-10" db="EMBL/GenBank/DDBJ databases">
        <title>Genomic Encyclopedia of Type Strains, Phase IV (KMG-IV): sequencing the most valuable type-strain genomes for metagenomic binning, comparative biology and taxonomic classification.</title>
        <authorList>
            <person name="Goeker M."/>
        </authorList>
    </citation>
    <scope>NUCLEOTIDE SEQUENCE [LARGE SCALE GENOMIC DNA]</scope>
    <source>
        <strain evidence="15 16">DSM 3303</strain>
    </source>
</reference>
<evidence type="ECO:0000256" key="5">
    <source>
        <dbReference type="ARBA" id="ARBA00022538"/>
    </source>
</evidence>
<dbReference type="RefSeq" id="WP_047965874.1">
    <property type="nucleotide sequence ID" value="NZ_JAYRSL010000002.1"/>
</dbReference>
<feature type="transmembrane region" description="Helical" evidence="12">
    <location>
        <begin position="168"/>
        <end position="188"/>
    </location>
</feature>
<dbReference type="GO" id="GO:0015079">
    <property type="term" value="F:potassium ion transmembrane transporter activity"/>
    <property type="evidence" value="ECO:0007669"/>
    <property type="project" value="UniProtKB-UniRule"/>
</dbReference>
<feature type="transmembrane region" description="Helical" evidence="12">
    <location>
        <begin position="99"/>
        <end position="118"/>
    </location>
</feature>
<keyword evidence="9 12" id="KW-1133">Transmembrane helix</keyword>
<feature type="domain" description="K+ potassium transporter C-terminal" evidence="14">
    <location>
        <begin position="474"/>
        <end position="621"/>
    </location>
</feature>
<sequence length="621" mass="67574">MQAQNKQALAGITLAALGVVYGDIGTSPLYTLKECFSPHLGLAVTPANVLGILSLIVWGLILVVSLKYLSFVLRADNRGEGGILTLMALARRCVGPRGWMLAAIGLMGGGFFYGEVVITPAISVLSAVEGLEVITPAFKPYVLPLALAVLTGLFLIQKHGTASVGKLFGPVMMLWFAALAALGVHGIAGNPAVLAALNPLWGIEFLFSHGAIGFLALGSVVLALTGAEALYADMGHFGARPIRLAWFFYVLPALLLNYFGQGAEILASPEARANPFFHLAPQWALLPLVILSTCATVIASQAVISGVFSLTRQAVQLGYLPRMEITHTSDNEIGQIYIPLINWGLLAAVIMVVIMFQNSSALAGAYGIAVTGTMVITSILVCTVAWRGWHWPLAVVAPLLVALLVIDLPLFLANVVKIFAGGWLPLLIGIGAFILMTTWKQGRHLLMQRLNEMAIPLDGFVENMEAYPPERVQGTAVFLTNSTHGVPHALLHNLKHNKVLHERVVLMTIRAEEVPYIEEDERVEVLQLSGSFWRVMAYYGFKETPDVQQILDLCAAQGMTFELMDTSFFLSRETLIQTEREGMSPWRETLFVWMSRNALRATDFFQIPTNRVVEMGAQVEL</sequence>
<evidence type="ECO:0000256" key="9">
    <source>
        <dbReference type="ARBA" id="ARBA00022989"/>
    </source>
</evidence>
<keyword evidence="4 12" id="KW-1003">Cell membrane</keyword>
<evidence type="ECO:0000256" key="8">
    <source>
        <dbReference type="ARBA" id="ARBA00022958"/>
    </source>
</evidence>
<dbReference type="PANTHER" id="PTHR30540">
    <property type="entry name" value="OSMOTIC STRESS POTASSIUM TRANSPORTER"/>
    <property type="match status" value="1"/>
</dbReference>
<dbReference type="HAMAP" id="MF_01522">
    <property type="entry name" value="Kup"/>
    <property type="match status" value="1"/>
</dbReference>
<feature type="transmembrane region" description="Helical" evidence="12">
    <location>
        <begin position="418"/>
        <end position="439"/>
    </location>
</feature>
<comment type="function">
    <text evidence="12">Transport of potassium into the cell. Likely operates as a K(+):H(+) symporter.</text>
</comment>
<evidence type="ECO:0000256" key="4">
    <source>
        <dbReference type="ARBA" id="ARBA00022475"/>
    </source>
</evidence>
<evidence type="ECO:0000259" key="14">
    <source>
        <dbReference type="Pfam" id="PF22776"/>
    </source>
</evidence>
<gene>
    <name evidence="12" type="primary">kup</name>
    <name evidence="15" type="ORF">C8E02_1494</name>
</gene>
<keyword evidence="11 12" id="KW-0472">Membrane</keyword>
<dbReference type="Pfam" id="PF22776">
    <property type="entry name" value="K_trans_C"/>
    <property type="match status" value="1"/>
</dbReference>
<evidence type="ECO:0000313" key="16">
    <source>
        <dbReference type="Proteomes" id="UP000279384"/>
    </source>
</evidence>
<dbReference type="NCBIfam" id="NF008015">
    <property type="entry name" value="PRK10745.1"/>
    <property type="match status" value="1"/>
</dbReference>
<dbReference type="Pfam" id="PF02705">
    <property type="entry name" value="K_trans"/>
    <property type="match status" value="1"/>
</dbReference>
<comment type="caution">
    <text evidence="15">The sequence shown here is derived from an EMBL/GenBank/DDBJ whole genome shotgun (WGS) entry which is preliminary data.</text>
</comment>
<evidence type="ECO:0000256" key="2">
    <source>
        <dbReference type="ARBA" id="ARBA00007019"/>
    </source>
</evidence>
<feature type="transmembrane region" description="Helical" evidence="12">
    <location>
        <begin position="393"/>
        <end position="412"/>
    </location>
</feature>
<evidence type="ECO:0000256" key="6">
    <source>
        <dbReference type="ARBA" id="ARBA00022692"/>
    </source>
</evidence>
<dbReference type="GO" id="GO:0015293">
    <property type="term" value="F:symporter activity"/>
    <property type="evidence" value="ECO:0007669"/>
    <property type="project" value="UniProtKB-UniRule"/>
</dbReference>
<evidence type="ECO:0000313" key="15">
    <source>
        <dbReference type="EMBL" id="RKQ60150.1"/>
    </source>
</evidence>
<evidence type="ECO:0000256" key="10">
    <source>
        <dbReference type="ARBA" id="ARBA00023065"/>
    </source>
</evidence>